<organism evidence="8 9">
    <name type="scientific">Mycoplasmopsis verecunda</name>
    <dbReference type="NCBI Taxonomy" id="171291"/>
    <lineage>
        <taxon>Bacteria</taxon>
        <taxon>Bacillati</taxon>
        <taxon>Mycoplasmatota</taxon>
        <taxon>Mycoplasmoidales</taxon>
        <taxon>Metamycoplasmataceae</taxon>
        <taxon>Mycoplasmopsis</taxon>
    </lineage>
</organism>
<dbReference type="Gene3D" id="3.40.50.2300">
    <property type="match status" value="2"/>
</dbReference>
<dbReference type="GO" id="GO:0005886">
    <property type="term" value="C:plasma membrane"/>
    <property type="evidence" value="ECO:0007669"/>
    <property type="project" value="UniProtKB-SubCell"/>
</dbReference>
<keyword evidence="5 8" id="KW-0449">Lipoprotein</keyword>
<feature type="signal peptide" evidence="6">
    <location>
        <begin position="1"/>
        <end position="23"/>
    </location>
</feature>
<comment type="subcellular location">
    <subcellularLocation>
        <location evidence="1">Cell membrane</location>
    </subcellularLocation>
</comment>
<keyword evidence="4" id="KW-0472">Membrane</keyword>
<sequence>MKKFKSLLMAFAGVTAATLPIVAASCGNSGYIEKKDRVGVVTTDNKVTYEALQTAANKNKDKKLLSVKVVTDTGFVTDRSFNQSSWEGALTLADQIQEINDKAKKAAQEAGKEFTPIELDYSKLEPGKGGANENTLKTLVASGTNVFILSGFTWQSPLASFLSDKNNVNTLNENNITLIGVDFALSEKQANGFKNFIGLTYNAGQAAYVVGQSVAELYTTQSDITNKKVAAFGGLDIPPVDTFIIGYLQGILNYNTTNSKKDVQVAVPSGTHKVNLGATFQPDQTMQGVVNETINLGSSSIMPVAGVATSMLIDALVSGNYPQTVIGVDTNQANAFPTQAGRFISSVTKNITQSVYDTLLYVVLGINDKGIYTNNADGKPVNISGTLQMDWVGASQSTLSNTTHKDAMNASIAKYTKAFKEGNQEDLAYIGSFKATKDGQAYSEGSGTIAKLVDLINGTNYSEQKTPSTDVPATNNTQK</sequence>
<dbReference type="PROSITE" id="PS51257">
    <property type="entry name" value="PROKAR_LIPOPROTEIN"/>
    <property type="match status" value="1"/>
</dbReference>
<feature type="domain" description="ABC transporter substrate-binding protein PnrA-like" evidence="7">
    <location>
        <begin position="69"/>
        <end position="359"/>
    </location>
</feature>
<protein>
    <submittedName>
        <fullName evidence="8">Basic membrane lipoprotein Med, substrate-binding protein (PBP1-ABC) superfamily</fullName>
    </submittedName>
</protein>
<dbReference type="OrthoDB" id="9769871at2"/>
<dbReference type="InterPro" id="IPR003760">
    <property type="entry name" value="PnrA-like"/>
</dbReference>
<name>A0A1T4L2V6_9BACT</name>
<dbReference type="PANTHER" id="PTHR34296:SF2">
    <property type="entry name" value="ABC TRANSPORTER GUANOSINE-BINDING PROTEIN NUPN"/>
    <property type="match status" value="1"/>
</dbReference>
<evidence type="ECO:0000256" key="2">
    <source>
        <dbReference type="ARBA" id="ARBA00022475"/>
    </source>
</evidence>
<dbReference type="InterPro" id="IPR050957">
    <property type="entry name" value="BMP_lipoprotein"/>
</dbReference>
<gene>
    <name evidence="8" type="ORF">SAMN02745154_00303</name>
</gene>
<dbReference type="InterPro" id="IPR008107">
    <property type="entry name" value="Mycoplasma_p48"/>
</dbReference>
<dbReference type="RefSeq" id="WP_078747048.1">
    <property type="nucleotide sequence ID" value="NZ_CP137850.1"/>
</dbReference>
<reference evidence="9" key="1">
    <citation type="submission" date="2017-02" db="EMBL/GenBank/DDBJ databases">
        <authorList>
            <person name="Varghese N."/>
            <person name="Submissions S."/>
        </authorList>
    </citation>
    <scope>NUCLEOTIDE SEQUENCE [LARGE SCALE GENOMIC DNA]</scope>
    <source>
        <strain evidence="9">ATCC 27862</strain>
    </source>
</reference>
<dbReference type="Proteomes" id="UP000190389">
    <property type="component" value="Unassembled WGS sequence"/>
</dbReference>
<keyword evidence="2" id="KW-1003">Cell membrane</keyword>
<dbReference type="Pfam" id="PF02608">
    <property type="entry name" value="Bmp"/>
    <property type="match status" value="1"/>
</dbReference>
<evidence type="ECO:0000256" key="1">
    <source>
        <dbReference type="ARBA" id="ARBA00004236"/>
    </source>
</evidence>
<evidence type="ECO:0000259" key="7">
    <source>
        <dbReference type="Pfam" id="PF02608"/>
    </source>
</evidence>
<accession>A0A1T4L2V6</accession>
<feature type="chain" id="PRO_5013137580" evidence="6">
    <location>
        <begin position="24"/>
        <end position="479"/>
    </location>
</feature>
<evidence type="ECO:0000256" key="5">
    <source>
        <dbReference type="ARBA" id="ARBA00023288"/>
    </source>
</evidence>
<evidence type="ECO:0000256" key="6">
    <source>
        <dbReference type="SAM" id="SignalP"/>
    </source>
</evidence>
<evidence type="ECO:0000256" key="3">
    <source>
        <dbReference type="ARBA" id="ARBA00022729"/>
    </source>
</evidence>
<keyword evidence="3 6" id="KW-0732">Signal</keyword>
<dbReference type="AlphaFoldDB" id="A0A1T4L2V6"/>
<keyword evidence="9" id="KW-1185">Reference proteome</keyword>
<evidence type="ECO:0000313" key="9">
    <source>
        <dbReference type="Proteomes" id="UP000190389"/>
    </source>
</evidence>
<proteinExistence type="predicted"/>
<evidence type="ECO:0000256" key="4">
    <source>
        <dbReference type="ARBA" id="ARBA00023136"/>
    </source>
</evidence>
<dbReference type="PANTHER" id="PTHR34296">
    <property type="entry name" value="TRANSCRIPTIONAL ACTIVATOR PROTEIN MED"/>
    <property type="match status" value="1"/>
</dbReference>
<evidence type="ECO:0000313" key="8">
    <source>
        <dbReference type="EMBL" id="SJZ49044.1"/>
    </source>
</evidence>
<dbReference type="PRINTS" id="PR01733">
    <property type="entry name" value="LIPPROTEIN48"/>
</dbReference>
<dbReference type="STRING" id="171291.SAMN02745154_00303"/>
<dbReference type="EMBL" id="FUXF01000007">
    <property type="protein sequence ID" value="SJZ49044.1"/>
    <property type="molecule type" value="Genomic_DNA"/>
</dbReference>